<organism evidence="2 3">
    <name type="scientific">Pleurodeles waltl</name>
    <name type="common">Iberian ribbed newt</name>
    <dbReference type="NCBI Taxonomy" id="8319"/>
    <lineage>
        <taxon>Eukaryota</taxon>
        <taxon>Metazoa</taxon>
        <taxon>Chordata</taxon>
        <taxon>Craniata</taxon>
        <taxon>Vertebrata</taxon>
        <taxon>Euteleostomi</taxon>
        <taxon>Amphibia</taxon>
        <taxon>Batrachia</taxon>
        <taxon>Caudata</taxon>
        <taxon>Salamandroidea</taxon>
        <taxon>Salamandridae</taxon>
        <taxon>Pleurodelinae</taxon>
        <taxon>Pleurodeles</taxon>
    </lineage>
</organism>
<name>A0AAV7TTR0_PLEWA</name>
<evidence type="ECO:0000313" key="2">
    <source>
        <dbReference type="EMBL" id="KAJ1179631.1"/>
    </source>
</evidence>
<dbReference type="Proteomes" id="UP001066276">
    <property type="component" value="Chromosome 3_2"/>
</dbReference>
<feature type="region of interest" description="Disordered" evidence="1">
    <location>
        <begin position="1"/>
        <end position="110"/>
    </location>
</feature>
<sequence>MGMAGMLQIKHDWVPKTCGYDRPALKDKEEIPEPGHQPRLTNPSPTQSEEGKKQALRAAASLMDPEHSDGVGAINDQDHDWDTTLSDSDSRTSTAEYLPHVTPQSSEDVI</sequence>
<feature type="compositionally biased region" description="Basic and acidic residues" evidence="1">
    <location>
        <begin position="23"/>
        <end position="33"/>
    </location>
</feature>
<evidence type="ECO:0000256" key="1">
    <source>
        <dbReference type="SAM" id="MobiDB-lite"/>
    </source>
</evidence>
<gene>
    <name evidence="2" type="ORF">NDU88_004865</name>
</gene>
<comment type="caution">
    <text evidence="2">The sequence shown here is derived from an EMBL/GenBank/DDBJ whole genome shotgun (WGS) entry which is preliminary data.</text>
</comment>
<evidence type="ECO:0000313" key="3">
    <source>
        <dbReference type="Proteomes" id="UP001066276"/>
    </source>
</evidence>
<keyword evidence="3" id="KW-1185">Reference proteome</keyword>
<proteinExistence type="predicted"/>
<feature type="compositionally biased region" description="Low complexity" evidence="1">
    <location>
        <begin position="83"/>
        <end position="94"/>
    </location>
</feature>
<feature type="compositionally biased region" description="Polar residues" evidence="1">
    <location>
        <begin position="39"/>
        <end position="48"/>
    </location>
</feature>
<accession>A0AAV7TTR0</accession>
<dbReference type="AlphaFoldDB" id="A0AAV7TTR0"/>
<dbReference type="EMBL" id="JANPWB010000006">
    <property type="protein sequence ID" value="KAJ1179631.1"/>
    <property type="molecule type" value="Genomic_DNA"/>
</dbReference>
<reference evidence="2" key="1">
    <citation type="journal article" date="2022" name="bioRxiv">
        <title>Sequencing and chromosome-scale assembly of the giantPleurodeles waltlgenome.</title>
        <authorList>
            <person name="Brown T."/>
            <person name="Elewa A."/>
            <person name="Iarovenko S."/>
            <person name="Subramanian E."/>
            <person name="Araus A.J."/>
            <person name="Petzold A."/>
            <person name="Susuki M."/>
            <person name="Suzuki K.-i.T."/>
            <person name="Hayashi T."/>
            <person name="Toyoda A."/>
            <person name="Oliveira C."/>
            <person name="Osipova E."/>
            <person name="Leigh N.D."/>
            <person name="Simon A."/>
            <person name="Yun M.H."/>
        </authorList>
    </citation>
    <scope>NUCLEOTIDE SEQUENCE</scope>
    <source>
        <strain evidence="2">20211129_DDA</strain>
        <tissue evidence="2">Liver</tissue>
    </source>
</reference>
<protein>
    <submittedName>
        <fullName evidence="2">Uncharacterized protein</fullName>
    </submittedName>
</protein>